<reference evidence="2 3" key="1">
    <citation type="journal article" date="2021" name="Front. Microbiol.">
        <title>Prevalence and Genetic Analysis of Chromosomal mcr-3/7 in Aeromonas From U.S. Animal-Derived Samples.</title>
        <authorList>
            <person name="Wang Y."/>
            <person name="Hou N."/>
            <person name="Rasooly R."/>
            <person name="Gu Y."/>
            <person name="He X."/>
        </authorList>
    </citation>
    <scope>NUCLEOTIDE SEQUENCE [LARGE SCALE GENOMIC DNA]</scope>
    <source>
        <strain evidence="2 3">4608</strain>
    </source>
</reference>
<dbReference type="RefSeq" id="WP_215802114.1">
    <property type="nucleotide sequence ID" value="NZ_CP053881.1"/>
</dbReference>
<feature type="region of interest" description="Disordered" evidence="1">
    <location>
        <begin position="33"/>
        <end position="92"/>
    </location>
</feature>
<proteinExistence type="predicted"/>
<sequence>MVEKLSESLLLKKDAAASFFIAAKPRRSALKAFGDSEQVSTHARSATANSEVLTRQANEEKQAGRSGNTGVAASWEEAVAAPLAGTSEMDKQ</sequence>
<gene>
    <name evidence="2" type="ORF">HQ399_19790</name>
</gene>
<evidence type="ECO:0000313" key="3">
    <source>
        <dbReference type="Proteomes" id="UP000679312"/>
    </source>
</evidence>
<accession>A0ABD7EVC0</accession>
<evidence type="ECO:0000313" key="2">
    <source>
        <dbReference type="EMBL" id="QWL64326.1"/>
    </source>
</evidence>
<name>A0ABD7EVC0_AERJA</name>
<dbReference type="EMBL" id="CP053881">
    <property type="protein sequence ID" value="QWL64326.1"/>
    <property type="molecule type" value="Genomic_DNA"/>
</dbReference>
<feature type="compositionally biased region" description="Polar residues" evidence="1">
    <location>
        <begin position="37"/>
        <end position="56"/>
    </location>
</feature>
<dbReference type="Proteomes" id="UP000679312">
    <property type="component" value="Chromosome"/>
</dbReference>
<evidence type="ECO:0000256" key="1">
    <source>
        <dbReference type="SAM" id="MobiDB-lite"/>
    </source>
</evidence>
<protein>
    <submittedName>
        <fullName evidence="2">Uncharacterized protein</fullName>
    </submittedName>
</protein>
<organism evidence="2 3">
    <name type="scientific">Aeromonas jandaei</name>
    <dbReference type="NCBI Taxonomy" id="650"/>
    <lineage>
        <taxon>Bacteria</taxon>
        <taxon>Pseudomonadati</taxon>
        <taxon>Pseudomonadota</taxon>
        <taxon>Gammaproteobacteria</taxon>
        <taxon>Aeromonadales</taxon>
        <taxon>Aeromonadaceae</taxon>
        <taxon>Aeromonas</taxon>
    </lineage>
</organism>
<dbReference type="AlphaFoldDB" id="A0ABD7EVC0"/>